<name>A0A9P4TTD6_9PEZI</name>
<feature type="domain" description="DUF7730" evidence="1">
    <location>
        <begin position="22"/>
        <end position="147"/>
    </location>
</feature>
<evidence type="ECO:0000259" key="1">
    <source>
        <dbReference type="Pfam" id="PF24864"/>
    </source>
</evidence>
<sequence>MSRNMLDLSISPPAMQALTLRNQKESPFLAKLPRELRDVIYELVLGNHTIQFWTRHELSETEPGPGLDHHDPKNKEHHVRSDRLIELAFLQTSRQIYDEASLLFYTHSIFSLRSRDFDKLRAVLMPQQRSAIRTFWIQSNLRSGELLVDSPSDFFTAFSGVQYLTLDLYIQRTIPRTDEDDDESPRSHFLEFGKLKPLDNTIVRCMQPWRLRSAEIYVEEFDELDPVHIRFKDFFPVPIIWTTGEMLRLAAHIKGEVLKD</sequence>
<evidence type="ECO:0000313" key="3">
    <source>
        <dbReference type="Proteomes" id="UP000800235"/>
    </source>
</evidence>
<dbReference type="EMBL" id="MU007113">
    <property type="protein sequence ID" value="KAF2420156.1"/>
    <property type="molecule type" value="Genomic_DNA"/>
</dbReference>
<accession>A0A9P4TTD6</accession>
<keyword evidence="3" id="KW-1185">Reference proteome</keyword>
<organism evidence="2 3">
    <name type="scientific">Tothia fuscella</name>
    <dbReference type="NCBI Taxonomy" id="1048955"/>
    <lineage>
        <taxon>Eukaryota</taxon>
        <taxon>Fungi</taxon>
        <taxon>Dikarya</taxon>
        <taxon>Ascomycota</taxon>
        <taxon>Pezizomycotina</taxon>
        <taxon>Dothideomycetes</taxon>
        <taxon>Pleosporomycetidae</taxon>
        <taxon>Venturiales</taxon>
        <taxon>Cylindrosympodiaceae</taxon>
        <taxon>Tothia</taxon>
    </lineage>
</organism>
<evidence type="ECO:0000313" key="2">
    <source>
        <dbReference type="EMBL" id="KAF2420156.1"/>
    </source>
</evidence>
<dbReference type="Proteomes" id="UP000800235">
    <property type="component" value="Unassembled WGS sequence"/>
</dbReference>
<dbReference type="OrthoDB" id="5413827at2759"/>
<gene>
    <name evidence="2" type="ORF">EJ08DRAFT_31736</name>
</gene>
<comment type="caution">
    <text evidence="2">The sequence shown here is derived from an EMBL/GenBank/DDBJ whole genome shotgun (WGS) entry which is preliminary data.</text>
</comment>
<dbReference type="InterPro" id="IPR056632">
    <property type="entry name" value="DUF7730"/>
</dbReference>
<dbReference type="PANTHER" id="PTHR38790">
    <property type="entry name" value="2EXR DOMAIN-CONTAINING PROTEIN-RELATED"/>
    <property type="match status" value="1"/>
</dbReference>
<proteinExistence type="predicted"/>
<dbReference type="Pfam" id="PF24864">
    <property type="entry name" value="DUF7730"/>
    <property type="match status" value="1"/>
</dbReference>
<dbReference type="AlphaFoldDB" id="A0A9P4TTD6"/>
<protein>
    <recommendedName>
        <fullName evidence="1">DUF7730 domain-containing protein</fullName>
    </recommendedName>
</protein>
<reference evidence="2" key="1">
    <citation type="journal article" date="2020" name="Stud. Mycol.">
        <title>101 Dothideomycetes genomes: a test case for predicting lifestyles and emergence of pathogens.</title>
        <authorList>
            <person name="Haridas S."/>
            <person name="Albert R."/>
            <person name="Binder M."/>
            <person name="Bloem J."/>
            <person name="Labutti K."/>
            <person name="Salamov A."/>
            <person name="Andreopoulos B."/>
            <person name="Baker S."/>
            <person name="Barry K."/>
            <person name="Bills G."/>
            <person name="Bluhm B."/>
            <person name="Cannon C."/>
            <person name="Castanera R."/>
            <person name="Culley D."/>
            <person name="Daum C."/>
            <person name="Ezra D."/>
            <person name="Gonzalez J."/>
            <person name="Henrissat B."/>
            <person name="Kuo A."/>
            <person name="Liang C."/>
            <person name="Lipzen A."/>
            <person name="Lutzoni F."/>
            <person name="Magnuson J."/>
            <person name="Mondo S."/>
            <person name="Nolan M."/>
            <person name="Ohm R."/>
            <person name="Pangilinan J."/>
            <person name="Park H.-J."/>
            <person name="Ramirez L."/>
            <person name="Alfaro M."/>
            <person name="Sun H."/>
            <person name="Tritt A."/>
            <person name="Yoshinaga Y."/>
            <person name="Zwiers L.-H."/>
            <person name="Turgeon B."/>
            <person name="Goodwin S."/>
            <person name="Spatafora J."/>
            <person name="Crous P."/>
            <person name="Grigoriev I."/>
        </authorList>
    </citation>
    <scope>NUCLEOTIDE SEQUENCE</scope>
    <source>
        <strain evidence="2">CBS 130266</strain>
    </source>
</reference>